<name>A0A0R1QN00_9LACO</name>
<dbReference type="PANTHER" id="PTHR46558">
    <property type="entry name" value="TRACRIPTIONAL REGULATORY PROTEIN-RELATED-RELATED"/>
    <property type="match status" value="1"/>
</dbReference>
<keyword evidence="2" id="KW-0812">Transmembrane</keyword>
<dbReference type="CDD" id="cd00093">
    <property type="entry name" value="HTH_XRE"/>
    <property type="match status" value="1"/>
</dbReference>
<dbReference type="Gene3D" id="1.10.260.40">
    <property type="entry name" value="lambda repressor-like DNA-binding domains"/>
    <property type="match status" value="1"/>
</dbReference>
<feature type="transmembrane region" description="Helical" evidence="2">
    <location>
        <begin position="81"/>
        <end position="99"/>
    </location>
</feature>
<dbReference type="PANTHER" id="PTHR46558:SF15">
    <property type="entry name" value="HELIX-TURN-HELIX DOMAIN PROTEIN"/>
    <property type="match status" value="1"/>
</dbReference>
<evidence type="ECO:0000256" key="1">
    <source>
        <dbReference type="ARBA" id="ARBA00023125"/>
    </source>
</evidence>
<dbReference type="RefSeq" id="WP_147008001.1">
    <property type="nucleotide sequence ID" value="NZ_AZEZ01000076.1"/>
</dbReference>
<dbReference type="AlphaFoldDB" id="A0A0R1QN00"/>
<gene>
    <name evidence="4" type="ORF">FD29_GL000722</name>
</gene>
<accession>A0A0R1QN00</accession>
<feature type="domain" description="HTH cro/C1-type" evidence="3">
    <location>
        <begin position="7"/>
        <end position="61"/>
    </location>
</feature>
<dbReference type="OrthoDB" id="9812495at2"/>
<evidence type="ECO:0000313" key="5">
    <source>
        <dbReference type="Proteomes" id="UP000050872"/>
    </source>
</evidence>
<keyword evidence="1" id="KW-0238">DNA-binding</keyword>
<keyword evidence="2" id="KW-0472">Membrane</keyword>
<organism evidence="4 5">
    <name type="scientific">Companilactobacillus mindensis DSM 14500</name>
    <dbReference type="NCBI Taxonomy" id="1423770"/>
    <lineage>
        <taxon>Bacteria</taxon>
        <taxon>Bacillati</taxon>
        <taxon>Bacillota</taxon>
        <taxon>Bacilli</taxon>
        <taxon>Lactobacillales</taxon>
        <taxon>Lactobacillaceae</taxon>
        <taxon>Companilactobacillus</taxon>
    </lineage>
</organism>
<dbReference type="SMART" id="SM00530">
    <property type="entry name" value="HTH_XRE"/>
    <property type="match status" value="1"/>
</dbReference>
<feature type="transmembrane region" description="Helical" evidence="2">
    <location>
        <begin position="104"/>
        <end position="122"/>
    </location>
</feature>
<dbReference type="InterPro" id="IPR010982">
    <property type="entry name" value="Lambda_DNA-bd_dom_sf"/>
</dbReference>
<evidence type="ECO:0000256" key="2">
    <source>
        <dbReference type="SAM" id="Phobius"/>
    </source>
</evidence>
<comment type="caution">
    <text evidence="4">The sequence shown here is derived from an EMBL/GenBank/DDBJ whole genome shotgun (WGS) entry which is preliminary data.</text>
</comment>
<reference evidence="4 5" key="1">
    <citation type="journal article" date="2015" name="Genome Announc.">
        <title>Expanding the biotechnology potential of lactobacilli through comparative genomics of 213 strains and associated genera.</title>
        <authorList>
            <person name="Sun Z."/>
            <person name="Harris H.M."/>
            <person name="McCann A."/>
            <person name="Guo C."/>
            <person name="Argimon S."/>
            <person name="Zhang W."/>
            <person name="Yang X."/>
            <person name="Jeffery I.B."/>
            <person name="Cooney J.C."/>
            <person name="Kagawa T.F."/>
            <person name="Liu W."/>
            <person name="Song Y."/>
            <person name="Salvetti E."/>
            <person name="Wrobel A."/>
            <person name="Rasinkangas P."/>
            <person name="Parkhill J."/>
            <person name="Rea M.C."/>
            <person name="O'Sullivan O."/>
            <person name="Ritari J."/>
            <person name="Douillard F.P."/>
            <person name="Paul Ross R."/>
            <person name="Yang R."/>
            <person name="Briner A.E."/>
            <person name="Felis G.E."/>
            <person name="de Vos W.M."/>
            <person name="Barrangou R."/>
            <person name="Klaenhammer T.R."/>
            <person name="Caufield P.W."/>
            <person name="Cui Y."/>
            <person name="Zhang H."/>
            <person name="O'Toole P.W."/>
        </authorList>
    </citation>
    <scope>NUCLEOTIDE SEQUENCE [LARGE SCALE GENOMIC DNA]</scope>
    <source>
        <strain evidence="4 5">DSM 14500</strain>
    </source>
</reference>
<dbReference type="GO" id="GO:0003677">
    <property type="term" value="F:DNA binding"/>
    <property type="evidence" value="ECO:0007669"/>
    <property type="project" value="UniProtKB-KW"/>
</dbReference>
<dbReference type="PATRIC" id="fig|1423770.3.peg.743"/>
<dbReference type="STRING" id="1423770.FD29_GL000722"/>
<dbReference type="SUPFAM" id="SSF47413">
    <property type="entry name" value="lambda repressor-like DNA-binding domains"/>
    <property type="match status" value="1"/>
</dbReference>
<dbReference type="InterPro" id="IPR001387">
    <property type="entry name" value="Cro/C1-type_HTH"/>
</dbReference>
<dbReference type="Pfam" id="PF01381">
    <property type="entry name" value="HTH_3"/>
    <property type="match status" value="1"/>
</dbReference>
<evidence type="ECO:0000259" key="3">
    <source>
        <dbReference type="PROSITE" id="PS50943"/>
    </source>
</evidence>
<keyword evidence="2" id="KW-1133">Transmembrane helix</keyword>
<dbReference type="PROSITE" id="PS50943">
    <property type="entry name" value="HTH_CROC1"/>
    <property type="match status" value="1"/>
</dbReference>
<evidence type="ECO:0000313" key="4">
    <source>
        <dbReference type="EMBL" id="KRL43578.1"/>
    </source>
</evidence>
<dbReference type="Proteomes" id="UP000050872">
    <property type="component" value="Unassembled WGS sequence"/>
</dbReference>
<keyword evidence="5" id="KW-1185">Reference proteome</keyword>
<sequence>MNLADNIVKYRRKNNLSQEQLATALNISRQSISKWETGENLPSIDNLISLSGLLDISLDELITGEPYLHFPFNYGKPQSKAAAIILGFFVLLGLTVGFLGRFWYGLIAALLMYMAIVNFYPFDYKRYYNYWTLEKTGIRYVPNSQKVYGFIGNMYLPLLALFRMRKTEFVTYKEIKKIEIKVDLFEYQPSKSLSLGPNSGNAAQMIVEPFYFQITTVDDKMIYLNLKDFYWHKTLERQMLPTIILFLKRKNLEFIDQQGITQLVMDRDIKLVNRLYELRDEKNLQVPKQS</sequence>
<protein>
    <recommendedName>
        <fullName evidence="3">HTH cro/C1-type domain-containing protein</fullName>
    </recommendedName>
</protein>
<dbReference type="EMBL" id="AZEZ01000076">
    <property type="protein sequence ID" value="KRL43578.1"/>
    <property type="molecule type" value="Genomic_DNA"/>
</dbReference>
<proteinExistence type="predicted"/>